<dbReference type="Proteomes" id="UP000490980">
    <property type="component" value="Unassembled WGS sequence"/>
</dbReference>
<name>A0A7X5U812_9GAMM</name>
<accession>A0A7X5U812</accession>
<organism evidence="1 2">
    <name type="scientific">Luteibacter anthropi</name>
    <dbReference type="NCBI Taxonomy" id="564369"/>
    <lineage>
        <taxon>Bacteria</taxon>
        <taxon>Pseudomonadati</taxon>
        <taxon>Pseudomonadota</taxon>
        <taxon>Gammaproteobacteria</taxon>
        <taxon>Lysobacterales</taxon>
        <taxon>Rhodanobacteraceae</taxon>
        <taxon>Luteibacter</taxon>
    </lineage>
</organism>
<comment type="caution">
    <text evidence="1">The sequence shown here is derived from an EMBL/GenBank/DDBJ whole genome shotgun (WGS) entry which is preliminary data.</text>
</comment>
<keyword evidence="2" id="KW-1185">Reference proteome</keyword>
<sequence length="390" mass="42978">MRLALHIRGLPPIPFDVLKLVGHHFLSIPPMLAEQIVRLLAEIEFVRLGTEGTRIKTVVPDVPYYEDMYAQLGQYAIDEKLNEAEQLSVALVHRLSKTPENLEALRAKLGAENKLFTRAVAVGVDGSYLKQVRARGRDILLTPTHFAENPELFADIAAKGGARDIQKVFDAIRSMQGVPLSLIQKTGKLGNTNLTKGESDLAIRLAQDGLVKPPSITTSHAGENFFLFTPTPGGAALAPTKRDIYEKAMATVAAVRQGQFLSNKYKINNPAALLYVLKRDLKLGRATTEAAQQYQNLTHLRIARLDDVGGGFKQLQIINTPENIEALDIAYDLVNGGVAQGIEVDDSARFAIQQDQTFVESLIATTKLQKTKKIALSDEQQEQLDLFFIK</sequence>
<dbReference type="AlphaFoldDB" id="A0A7X5U812"/>
<dbReference type="RefSeq" id="WP_166946591.1">
    <property type="nucleotide sequence ID" value="NZ_JAARLZ010000002.1"/>
</dbReference>
<protein>
    <submittedName>
        <fullName evidence="1">Uncharacterized protein</fullName>
    </submittedName>
</protein>
<proteinExistence type="predicted"/>
<reference evidence="1 2" key="1">
    <citation type="submission" date="2020-03" db="EMBL/GenBank/DDBJ databases">
        <authorList>
            <person name="Lai Q."/>
        </authorList>
    </citation>
    <scope>NUCLEOTIDE SEQUENCE [LARGE SCALE GENOMIC DNA]</scope>
    <source>
        <strain evidence="1 2">CCUG 25036</strain>
    </source>
</reference>
<evidence type="ECO:0000313" key="1">
    <source>
        <dbReference type="EMBL" id="NII05485.1"/>
    </source>
</evidence>
<evidence type="ECO:0000313" key="2">
    <source>
        <dbReference type="Proteomes" id="UP000490980"/>
    </source>
</evidence>
<gene>
    <name evidence="1" type="ORF">HBF25_03660</name>
</gene>
<dbReference type="EMBL" id="JAARLZ010000002">
    <property type="protein sequence ID" value="NII05485.1"/>
    <property type="molecule type" value="Genomic_DNA"/>
</dbReference>